<proteinExistence type="predicted"/>
<gene>
    <name evidence="2" type="ORF">BDV29DRAFT_171855</name>
</gene>
<protein>
    <submittedName>
        <fullName evidence="2">Uncharacterized protein</fullName>
    </submittedName>
</protein>
<feature type="signal peptide" evidence="1">
    <location>
        <begin position="1"/>
        <end position="19"/>
    </location>
</feature>
<dbReference type="OrthoDB" id="5426307at2759"/>
<accession>A0A5N5X7N5</accession>
<evidence type="ECO:0000313" key="2">
    <source>
        <dbReference type="EMBL" id="KAB8075514.1"/>
    </source>
</evidence>
<dbReference type="Proteomes" id="UP000326565">
    <property type="component" value="Unassembled WGS sequence"/>
</dbReference>
<evidence type="ECO:0000313" key="3">
    <source>
        <dbReference type="Proteomes" id="UP000326565"/>
    </source>
</evidence>
<organism evidence="2 3">
    <name type="scientific">Aspergillus leporis</name>
    <dbReference type="NCBI Taxonomy" id="41062"/>
    <lineage>
        <taxon>Eukaryota</taxon>
        <taxon>Fungi</taxon>
        <taxon>Dikarya</taxon>
        <taxon>Ascomycota</taxon>
        <taxon>Pezizomycotina</taxon>
        <taxon>Eurotiomycetes</taxon>
        <taxon>Eurotiomycetidae</taxon>
        <taxon>Eurotiales</taxon>
        <taxon>Aspergillaceae</taxon>
        <taxon>Aspergillus</taxon>
        <taxon>Aspergillus subgen. Circumdati</taxon>
    </lineage>
</organism>
<feature type="chain" id="PRO_5024990783" evidence="1">
    <location>
        <begin position="20"/>
        <end position="234"/>
    </location>
</feature>
<reference evidence="2 3" key="1">
    <citation type="submission" date="2019-04" db="EMBL/GenBank/DDBJ databases">
        <title>Friends and foes A comparative genomics study of 23 Aspergillus species from section Flavi.</title>
        <authorList>
            <consortium name="DOE Joint Genome Institute"/>
            <person name="Kjaerbolling I."/>
            <person name="Vesth T."/>
            <person name="Frisvad J.C."/>
            <person name="Nybo J.L."/>
            <person name="Theobald S."/>
            <person name="Kildgaard S."/>
            <person name="Isbrandt T."/>
            <person name="Kuo A."/>
            <person name="Sato A."/>
            <person name="Lyhne E.K."/>
            <person name="Kogle M.E."/>
            <person name="Wiebenga A."/>
            <person name="Kun R.S."/>
            <person name="Lubbers R.J."/>
            <person name="Makela M.R."/>
            <person name="Barry K."/>
            <person name="Chovatia M."/>
            <person name="Clum A."/>
            <person name="Daum C."/>
            <person name="Haridas S."/>
            <person name="He G."/>
            <person name="LaButti K."/>
            <person name="Lipzen A."/>
            <person name="Mondo S."/>
            <person name="Riley R."/>
            <person name="Salamov A."/>
            <person name="Simmons B.A."/>
            <person name="Magnuson J.K."/>
            <person name="Henrissat B."/>
            <person name="Mortensen U.H."/>
            <person name="Larsen T.O."/>
            <person name="Devries R.P."/>
            <person name="Grigoriev I.V."/>
            <person name="Machida M."/>
            <person name="Baker S.E."/>
            <person name="Andersen M.R."/>
        </authorList>
    </citation>
    <scope>NUCLEOTIDE SEQUENCE [LARGE SCALE GENOMIC DNA]</scope>
    <source>
        <strain evidence="2 3">CBS 151.66</strain>
    </source>
</reference>
<dbReference type="EMBL" id="ML732193">
    <property type="protein sequence ID" value="KAB8075514.1"/>
    <property type="molecule type" value="Genomic_DNA"/>
</dbReference>
<evidence type="ECO:0000256" key="1">
    <source>
        <dbReference type="SAM" id="SignalP"/>
    </source>
</evidence>
<name>A0A5N5X7N5_9EURO</name>
<dbReference type="AlphaFoldDB" id="A0A5N5X7N5"/>
<keyword evidence="3" id="KW-1185">Reference proteome</keyword>
<keyword evidence="1" id="KW-0732">Signal</keyword>
<sequence length="234" mass="25062">MKTQTVLLLLGGLASLTSGSSECQTIINCKSTSTVTTTITSAVETITVRDTDTVTATTTILNPDPATTCTPCHVESPATTAGTVPVTPATTTAATTPAPLCTTIVQDWNRVSLMWTPEHPKPGPPSPATFASNFDYEAILTLTDDLASLERFEVYQDFQFIGRTSERTAESTMRKDIQDAGEAIRLGFSHGSFTVPAGAHTFTVTWQEAANNPEVHDWSGGALQYRFERVGPCN</sequence>